<dbReference type="GO" id="GO:0006508">
    <property type="term" value="P:proteolysis"/>
    <property type="evidence" value="ECO:0007669"/>
    <property type="project" value="UniProtKB-KW"/>
</dbReference>
<comment type="similarity">
    <text evidence="3">Belongs to the peptidase M50B family.</text>
</comment>
<name>A0ABV4WPG0_9CYAN</name>
<evidence type="ECO:0000256" key="7">
    <source>
        <dbReference type="ARBA" id="ARBA00022946"/>
    </source>
</evidence>
<dbReference type="InterPro" id="IPR044838">
    <property type="entry name" value="EGY1-like"/>
</dbReference>
<gene>
    <name evidence="13" type="ORF">ACE1CA_20845</name>
</gene>
<evidence type="ECO:0000256" key="1">
    <source>
        <dbReference type="ARBA" id="ARBA00001947"/>
    </source>
</evidence>
<feature type="transmembrane region" description="Helical" evidence="11">
    <location>
        <begin position="430"/>
        <end position="458"/>
    </location>
</feature>
<dbReference type="GO" id="GO:0008233">
    <property type="term" value="F:peptidase activity"/>
    <property type="evidence" value="ECO:0007669"/>
    <property type="project" value="UniProtKB-KW"/>
</dbReference>
<evidence type="ECO:0000313" key="13">
    <source>
        <dbReference type="EMBL" id="MFB2836980.1"/>
    </source>
</evidence>
<dbReference type="Proteomes" id="UP001576780">
    <property type="component" value="Unassembled WGS sequence"/>
</dbReference>
<dbReference type="PANTHER" id="PTHR31412:SF0">
    <property type="entry name" value="ZINC METALLOPROTEASE EGY1, CHLOROPLASTIC-RELATED"/>
    <property type="match status" value="1"/>
</dbReference>
<dbReference type="EMBL" id="JBHFNT010000192">
    <property type="protein sequence ID" value="MFB2836980.1"/>
    <property type="molecule type" value="Genomic_DNA"/>
</dbReference>
<feature type="transmembrane region" description="Helical" evidence="11">
    <location>
        <begin position="265"/>
        <end position="282"/>
    </location>
</feature>
<evidence type="ECO:0000259" key="12">
    <source>
        <dbReference type="Pfam" id="PF02163"/>
    </source>
</evidence>
<feature type="transmembrane region" description="Helical" evidence="11">
    <location>
        <begin position="6"/>
        <end position="26"/>
    </location>
</feature>
<evidence type="ECO:0000256" key="5">
    <source>
        <dbReference type="ARBA" id="ARBA00022692"/>
    </source>
</evidence>
<feature type="transmembrane region" description="Helical" evidence="11">
    <location>
        <begin position="362"/>
        <end position="382"/>
    </location>
</feature>
<keyword evidence="14" id="KW-1185">Reference proteome</keyword>
<dbReference type="CDD" id="cd06160">
    <property type="entry name" value="S2P-M50_like_2"/>
    <property type="match status" value="1"/>
</dbReference>
<keyword evidence="6" id="KW-0378">Hydrolase</keyword>
<feature type="domain" description="Peptidase M50" evidence="12">
    <location>
        <begin position="271"/>
        <end position="429"/>
    </location>
</feature>
<evidence type="ECO:0000256" key="3">
    <source>
        <dbReference type="ARBA" id="ARBA00007931"/>
    </source>
</evidence>
<reference evidence="13 14" key="1">
    <citation type="submission" date="2024-09" db="EMBL/GenBank/DDBJ databases">
        <title>Floridaenema gen nov. (Aerosakkonemataceae, Aerosakkonematales ord. nov., Cyanobacteria) from benthic tropical and subtropical fresh waters, with the description of four new species.</title>
        <authorList>
            <person name="Moretto J.A."/>
            <person name="Berthold D.E."/>
            <person name="Lefler F.W."/>
            <person name="Huang I.-S."/>
            <person name="Laughinghouse H. IV."/>
        </authorList>
    </citation>
    <scope>NUCLEOTIDE SEQUENCE [LARGE SCALE GENOMIC DNA]</scope>
    <source>
        <strain evidence="13 14">BLCC-F167</strain>
    </source>
</reference>
<feature type="transmembrane region" description="Helical" evidence="11">
    <location>
        <begin position="64"/>
        <end position="81"/>
    </location>
</feature>
<evidence type="ECO:0000256" key="9">
    <source>
        <dbReference type="ARBA" id="ARBA00023136"/>
    </source>
</evidence>
<protein>
    <submittedName>
        <fullName evidence="13">Site-2 protease family protein</fullName>
    </submittedName>
</protein>
<comment type="cofactor">
    <cofactor evidence="1">
        <name>Zn(2+)</name>
        <dbReference type="ChEBI" id="CHEBI:29105"/>
    </cofactor>
</comment>
<feature type="transmembrane region" description="Helical" evidence="11">
    <location>
        <begin position="323"/>
        <end position="350"/>
    </location>
</feature>
<dbReference type="Pfam" id="PF02163">
    <property type="entry name" value="Peptidase_M50"/>
    <property type="match status" value="1"/>
</dbReference>
<keyword evidence="7" id="KW-0809">Transit peptide</keyword>
<evidence type="ECO:0000256" key="8">
    <source>
        <dbReference type="ARBA" id="ARBA00022989"/>
    </source>
</evidence>
<feature type="transmembrane region" description="Helical" evidence="11">
    <location>
        <begin position="478"/>
        <end position="495"/>
    </location>
</feature>
<comment type="caution">
    <text evidence="13">The sequence shown here is derived from an EMBL/GenBank/DDBJ whole genome shotgun (WGS) entry which is preliminary data.</text>
</comment>
<dbReference type="PANTHER" id="PTHR31412">
    <property type="entry name" value="ZINC METALLOPROTEASE EGY1"/>
    <property type="match status" value="1"/>
</dbReference>
<keyword evidence="8 11" id="KW-1133">Transmembrane helix</keyword>
<keyword evidence="4 13" id="KW-0645">Protease</keyword>
<evidence type="ECO:0000256" key="4">
    <source>
        <dbReference type="ARBA" id="ARBA00022670"/>
    </source>
</evidence>
<proteinExistence type="inferred from homology"/>
<keyword evidence="9 11" id="KW-0472">Membrane</keyword>
<comment type="subcellular location">
    <subcellularLocation>
        <location evidence="2">Membrane</location>
        <topology evidence="2">Multi-pass membrane protein</topology>
    </subcellularLocation>
</comment>
<evidence type="ECO:0000256" key="11">
    <source>
        <dbReference type="SAM" id="Phobius"/>
    </source>
</evidence>
<keyword evidence="5 11" id="KW-0812">Transmembrane</keyword>
<feature type="transmembrane region" description="Helical" evidence="11">
    <location>
        <begin position="230"/>
        <end position="253"/>
    </location>
</feature>
<evidence type="ECO:0000256" key="2">
    <source>
        <dbReference type="ARBA" id="ARBA00004141"/>
    </source>
</evidence>
<dbReference type="RefSeq" id="WP_413279339.1">
    <property type="nucleotide sequence ID" value="NZ_JBHFNT010000192.1"/>
</dbReference>
<feature type="transmembrane region" description="Helical" evidence="11">
    <location>
        <begin position="388"/>
        <end position="409"/>
    </location>
</feature>
<sequence>MFTASETPIIALIVLVALGILSWGFFRAKPFGKIGILAWLQSVVLMAPWLLFFGLFAAGIYINIAAILLMLVLSSGLYIFLGRQLRAAGQDVVLREKAAKMVQSNQDSQRPAAEQPSQVPESDNGKAQSELFGIKEPIPIPEQDLKVIQGIFGIDTFFATETIPYQEGAIFKGNLRGEAEATHNRLTAALQERLSDRYRLFMIENPEGKPTIVVLPSSNDPKPSTLSQKFLALILLLATIATCLETAGFFLGFDLFNNLGRIQEVLPIAGGILAILLVHEIGHRVMAKRYKIRLSLPYFIPAWQLGSFGAITRFESLLPNRKVMFDIAIAGPAAGGIVSLLMLIIGLILSHEGSFFQVPAEFFQGSILVGTLAKVVLGSTLQQSLVDVHPLAIIGWLGLVITALNTMPAGQLDGGRIVHAIYGRKIASRVTLATFIFLAIAAFANPIAIYWAIIILFLQRDLERPSLNEITEPDDARAALGLLALFLMITTLIPLTPGIAGRLGIGGANNLF</sequence>
<evidence type="ECO:0000256" key="10">
    <source>
        <dbReference type="SAM" id="MobiDB-lite"/>
    </source>
</evidence>
<evidence type="ECO:0000313" key="14">
    <source>
        <dbReference type="Proteomes" id="UP001576780"/>
    </source>
</evidence>
<dbReference type="InterPro" id="IPR008915">
    <property type="entry name" value="Peptidase_M50"/>
</dbReference>
<evidence type="ECO:0000256" key="6">
    <source>
        <dbReference type="ARBA" id="ARBA00022801"/>
    </source>
</evidence>
<accession>A0ABV4WPG0</accession>
<feature type="transmembrane region" description="Helical" evidence="11">
    <location>
        <begin position="38"/>
        <end position="58"/>
    </location>
</feature>
<feature type="region of interest" description="Disordered" evidence="10">
    <location>
        <begin position="103"/>
        <end position="126"/>
    </location>
</feature>
<organism evidence="13 14">
    <name type="scientific">Floridaenema evergladense BLCC-F167</name>
    <dbReference type="NCBI Taxonomy" id="3153639"/>
    <lineage>
        <taxon>Bacteria</taxon>
        <taxon>Bacillati</taxon>
        <taxon>Cyanobacteriota</taxon>
        <taxon>Cyanophyceae</taxon>
        <taxon>Oscillatoriophycideae</taxon>
        <taxon>Aerosakkonematales</taxon>
        <taxon>Aerosakkonemataceae</taxon>
        <taxon>Floridanema</taxon>
        <taxon>Floridanema evergladense</taxon>
    </lineage>
</organism>